<reference evidence="1 2" key="1">
    <citation type="journal article" date="2014" name="Front. Microbiol.">
        <title>Population and genomic analysis of the genus Halorubrum.</title>
        <authorList>
            <person name="Fullmer M.S."/>
            <person name="Soucy S.M."/>
            <person name="Swithers K.S."/>
            <person name="Makkay A.M."/>
            <person name="Wheeler R."/>
            <person name="Ventosa A."/>
            <person name="Gogarten J.P."/>
            <person name="Papke R.T."/>
        </authorList>
    </citation>
    <scope>NUCLEOTIDE SEQUENCE [LARGE SCALE GENOMIC DNA]</scope>
    <source>
        <strain evidence="1 2">Ga36</strain>
    </source>
</reference>
<name>A0A256IUZ5_HALEZ</name>
<dbReference type="AlphaFoldDB" id="A0A256IUZ5"/>
<dbReference type="EMBL" id="NHOZ01000152">
    <property type="protein sequence ID" value="OYR59932.1"/>
    <property type="molecule type" value="Genomic_DNA"/>
</dbReference>
<organism evidence="1 2">
    <name type="scientific">Halorubrum ezzemoulense</name>
    <name type="common">Halorubrum chaoviator</name>
    <dbReference type="NCBI Taxonomy" id="337243"/>
    <lineage>
        <taxon>Archaea</taxon>
        <taxon>Methanobacteriati</taxon>
        <taxon>Methanobacteriota</taxon>
        <taxon>Stenosarchaea group</taxon>
        <taxon>Halobacteria</taxon>
        <taxon>Halobacteriales</taxon>
        <taxon>Haloferacaceae</taxon>
        <taxon>Halorubrum</taxon>
    </lineage>
</organism>
<dbReference type="RefSeq" id="WP_094553682.1">
    <property type="nucleotide sequence ID" value="NZ_NHOZ01000152.1"/>
</dbReference>
<accession>A0A256IUZ5</accession>
<comment type="caution">
    <text evidence="1">The sequence shown here is derived from an EMBL/GenBank/DDBJ whole genome shotgun (WGS) entry which is preliminary data.</text>
</comment>
<protein>
    <submittedName>
        <fullName evidence="1">Uncharacterized protein</fullName>
    </submittedName>
</protein>
<evidence type="ECO:0000313" key="1">
    <source>
        <dbReference type="EMBL" id="OYR59932.1"/>
    </source>
</evidence>
<evidence type="ECO:0000313" key="2">
    <source>
        <dbReference type="Proteomes" id="UP000215731"/>
    </source>
</evidence>
<dbReference type="Proteomes" id="UP000215731">
    <property type="component" value="Unassembled WGS sequence"/>
</dbReference>
<gene>
    <name evidence="1" type="ORF">DJ80_16505</name>
</gene>
<proteinExistence type="predicted"/>
<sequence>MSKSFSGQRRTEKKRDEILEQLHEDFEPYSESRQAKYHAGEASWERLSKRGIHNDGKILHEYFLDEDGNQLRPFYRKLEALSRIAQRDGIESANWVYQYPEAYLDALIHVDDAELWALERGDLDADIIAEQPIKRRRVLEWLAKPENEHVLKALHDGGTDIWAHSEPGEGKTSFANMVGGVRMPEVNNETVLWMLTLDELECLPLAPFMTIAVPEGVEIEVHAKPRNPTLPTVEIDLTDVFRDTLTYTTPRDLINKIVPGGLYAVLPDPLFRGCEKLTAATYTPAREAEELAEVTPLRDVAFAFLESRAKDDDFLHPTLMVNDEFSDLVPLNPEADENDLNRKVKRYPVAQGKARKKNFSTMTLSHSVARVDEGVREKTRWFVTMPNTPPPSSSLSGIGNVPIDKSYVNNFADEVGKGVIWRNQNYAPISWENPYRRYKFRGEISVSYPRREEVLDEL</sequence>